<dbReference type="Pfam" id="PF23139">
    <property type="entry name" value="OB_YrrC"/>
    <property type="match status" value="1"/>
</dbReference>
<dbReference type="PANTHER" id="PTHR43788">
    <property type="entry name" value="DNA2/NAM7 HELICASE FAMILY MEMBER"/>
    <property type="match status" value="1"/>
</dbReference>
<dbReference type="GO" id="GO:0005524">
    <property type="term" value="F:ATP binding"/>
    <property type="evidence" value="ECO:0007669"/>
    <property type="project" value="UniProtKB-UniRule"/>
</dbReference>
<dbReference type="GO" id="GO:0003677">
    <property type="term" value="F:DNA binding"/>
    <property type="evidence" value="ECO:0007669"/>
    <property type="project" value="UniProtKB-UniRule"/>
</dbReference>
<dbReference type="OrthoDB" id="9803432at2"/>
<dbReference type="Pfam" id="PF13245">
    <property type="entry name" value="AAA_19"/>
    <property type="match status" value="1"/>
</dbReference>
<dbReference type="HAMAP" id="MF_01488">
    <property type="entry name" value="RecD2"/>
    <property type="match status" value="1"/>
</dbReference>
<keyword evidence="1 3" id="KW-0547">Nucleotide-binding</keyword>
<dbReference type="RefSeq" id="WP_073112564.1">
    <property type="nucleotide sequence ID" value="NZ_FQZY01000064.1"/>
</dbReference>
<dbReference type="Pfam" id="PF14520">
    <property type="entry name" value="HHH_5"/>
    <property type="match status" value="1"/>
</dbReference>
<dbReference type="InterPro" id="IPR050534">
    <property type="entry name" value="Coronavir_polyprotein_1ab"/>
</dbReference>
<dbReference type="GO" id="GO:0017116">
    <property type="term" value="F:single-stranded DNA helicase activity"/>
    <property type="evidence" value="ECO:0007669"/>
    <property type="project" value="TreeGrafter"/>
</dbReference>
<dbReference type="SMART" id="SM00382">
    <property type="entry name" value="AAA"/>
    <property type="match status" value="1"/>
</dbReference>
<dbReference type="InterPro" id="IPR003593">
    <property type="entry name" value="AAA+_ATPase"/>
</dbReference>
<keyword evidence="3" id="KW-0378">Hydrolase</keyword>
<dbReference type="EMBL" id="FQZY01000064">
    <property type="protein sequence ID" value="SHK61674.1"/>
    <property type="molecule type" value="Genomic_DNA"/>
</dbReference>
<dbReference type="Proteomes" id="UP000184301">
    <property type="component" value="Unassembled WGS sequence"/>
</dbReference>
<dbReference type="InterPro" id="IPR055446">
    <property type="entry name" value="RecD2_N_OB"/>
</dbReference>
<dbReference type="Pfam" id="PF18335">
    <property type="entry name" value="SH3_13"/>
    <property type="match status" value="1"/>
</dbReference>
<feature type="domain" description="AAA+ ATPase" evidence="4">
    <location>
        <begin position="333"/>
        <end position="479"/>
    </location>
</feature>
<dbReference type="STRING" id="1121950.SAMN02745243_03349"/>
<dbReference type="SUPFAM" id="SSF52540">
    <property type="entry name" value="P-loop containing nucleoside triphosphate hydrolases"/>
    <property type="match status" value="1"/>
</dbReference>
<dbReference type="SUPFAM" id="SSF47781">
    <property type="entry name" value="RuvA domain 2-like"/>
    <property type="match status" value="1"/>
</dbReference>
<dbReference type="InterPro" id="IPR041451">
    <property type="entry name" value="RecD2_SH13"/>
</dbReference>
<evidence type="ECO:0000313" key="6">
    <source>
        <dbReference type="Proteomes" id="UP000184301"/>
    </source>
</evidence>
<keyword evidence="2 3" id="KW-0067">ATP-binding</keyword>
<comment type="catalytic activity">
    <reaction evidence="3">
        <text>ATP + H2O = ADP + phosphate + H(+)</text>
        <dbReference type="Rhea" id="RHEA:13065"/>
        <dbReference type="ChEBI" id="CHEBI:15377"/>
        <dbReference type="ChEBI" id="CHEBI:15378"/>
        <dbReference type="ChEBI" id="CHEBI:30616"/>
        <dbReference type="ChEBI" id="CHEBI:43474"/>
        <dbReference type="ChEBI" id="CHEBI:456216"/>
        <dbReference type="EC" id="5.6.2.3"/>
    </reaction>
</comment>
<dbReference type="GO" id="GO:0006310">
    <property type="term" value="P:DNA recombination"/>
    <property type="evidence" value="ECO:0007669"/>
    <property type="project" value="InterPro"/>
</dbReference>
<dbReference type="CDD" id="cd18809">
    <property type="entry name" value="SF1_C_RecD"/>
    <property type="match status" value="1"/>
</dbReference>
<dbReference type="Pfam" id="PF13538">
    <property type="entry name" value="UvrD_C_2"/>
    <property type="match status" value="1"/>
</dbReference>
<sequence length="738" mass="83573">METVTGYVEHIVYRNEDNGYSVFNLSNDEGEVTCVGNFHYLGEGEMLELTGEYINHNIYGTQLKVSSSKEKEPEDLVSIERYLGSGAVKGLGVALAGRIVRRFKEDTFRIIEEEPERLAEVKGISERKAREIAEQVEEKKDMRKAMIFLQKYGISTTLAAKIYKYYGQKVYRVVEENPYQMADHVEGVGFKTADEIASRVGIHTDSDFRIRSGLFYALMQSVNQGHIYLPQSILLARASQLLGVSADAMEKYIMDLAMEKKVVLKEESDTHVVRVYPAHYYYLELNTAKMLHDLNIDCEMPEDMIEKRLRSVEEQESLSLDEMQHRAVLESVKHGLLVLTGGPGTGKTTTINTMIQFFAAEHMDIFLAAPTGRAAKRMTEATGYEAQTIHRLLEVSGNPEEEGSANGFMRNRENPLEADVIIIDEMSMVDLPLMHALLSAIMVGTRLILVGDVDQLPSVGTGSVLKDIIDSRCFPVVKLTKIFRQAGESDIVMNAHKINAGEHIVLNNKGRDFFFLKRQEADVIISVIITLIQKKLPKYVNAAPTEIQVMTPMRKGLLGVERLNSILQRYLNPPDKNKTEREAGNRIFREGDKVMQIKNNYQLEWEVCTKFGLTVDKGLGIFNGDMGIVTEINTYTEIMEVEYDEGRKVKYPFAMLDELELAYAITVHKSQGSEYPAVVIPLLPGPKLLYNRNLLYTAVTRAKKCLTIVGSEETFQEMIQNENEQKRFTSLDERIREF</sequence>
<dbReference type="InterPro" id="IPR006345">
    <property type="entry name" value="RecD2"/>
</dbReference>
<keyword evidence="3" id="KW-0413">Isomerase</keyword>
<dbReference type="Gene3D" id="2.30.30.940">
    <property type="match status" value="1"/>
</dbReference>
<evidence type="ECO:0000313" key="5">
    <source>
        <dbReference type="EMBL" id="SHK61674.1"/>
    </source>
</evidence>
<dbReference type="NCBIfam" id="TIGR01448">
    <property type="entry name" value="recD_rel"/>
    <property type="match status" value="1"/>
</dbReference>
<evidence type="ECO:0000256" key="3">
    <source>
        <dbReference type="HAMAP-Rule" id="MF_01488"/>
    </source>
</evidence>
<name>A0A1M6TXR3_9FIRM</name>
<feature type="binding site" evidence="3">
    <location>
        <begin position="344"/>
        <end position="348"/>
    </location>
    <ligand>
        <name>ATP</name>
        <dbReference type="ChEBI" id="CHEBI:30616"/>
    </ligand>
</feature>
<dbReference type="InterPro" id="IPR027785">
    <property type="entry name" value="UvrD-like_helicase_C"/>
</dbReference>
<dbReference type="GO" id="GO:0009338">
    <property type="term" value="C:exodeoxyribonuclease V complex"/>
    <property type="evidence" value="ECO:0007669"/>
    <property type="project" value="TreeGrafter"/>
</dbReference>
<dbReference type="PANTHER" id="PTHR43788:SF6">
    <property type="entry name" value="DNA HELICASE B"/>
    <property type="match status" value="1"/>
</dbReference>
<evidence type="ECO:0000256" key="1">
    <source>
        <dbReference type="ARBA" id="ARBA00022741"/>
    </source>
</evidence>
<comment type="similarity">
    <text evidence="3">Belongs to the RecD family. RecD2 subfamily.</text>
</comment>
<organism evidence="5 6">
    <name type="scientific">Hespellia stercorisuis DSM 15480</name>
    <dbReference type="NCBI Taxonomy" id="1121950"/>
    <lineage>
        <taxon>Bacteria</taxon>
        <taxon>Bacillati</taxon>
        <taxon>Bacillota</taxon>
        <taxon>Clostridia</taxon>
        <taxon>Lachnospirales</taxon>
        <taxon>Lachnospiraceae</taxon>
        <taxon>Hespellia</taxon>
    </lineage>
</organism>
<gene>
    <name evidence="3" type="primary">recD2</name>
    <name evidence="5" type="ORF">SAMN02745243_03349</name>
</gene>
<protein>
    <recommendedName>
        <fullName evidence="3">ATP-dependent RecD2 DNA helicase</fullName>
        <ecNumber evidence="3">5.6.2.3</ecNumber>
    </recommendedName>
    <alternativeName>
        <fullName evidence="3">DNA 5'-3' helicase subunit RecD2</fullName>
    </alternativeName>
</protein>
<dbReference type="GO" id="GO:0016887">
    <property type="term" value="F:ATP hydrolysis activity"/>
    <property type="evidence" value="ECO:0007669"/>
    <property type="project" value="RHEA"/>
</dbReference>
<dbReference type="Pfam" id="PF14490">
    <property type="entry name" value="HHH_RecD2"/>
    <property type="match status" value="1"/>
</dbReference>
<dbReference type="Gene3D" id="3.40.50.300">
    <property type="entry name" value="P-loop containing nucleotide triphosphate hydrolases"/>
    <property type="match status" value="2"/>
</dbReference>
<dbReference type="EC" id="5.6.2.3" evidence="3"/>
<keyword evidence="6" id="KW-1185">Reference proteome</keyword>
<proteinExistence type="inferred from homology"/>
<keyword evidence="3" id="KW-0347">Helicase</keyword>
<dbReference type="Gene3D" id="1.10.150.20">
    <property type="entry name" value="5' to 3' exonuclease, C-terminal subdomain"/>
    <property type="match status" value="1"/>
</dbReference>
<evidence type="ECO:0000259" key="4">
    <source>
        <dbReference type="SMART" id="SM00382"/>
    </source>
</evidence>
<comment type="function">
    <text evidence="3">DNA-dependent ATPase and ATP-dependent 5'-3' DNA helicase. Has no activity on blunt DNA or DNA with 3'-overhangs, requires at least 10 bases of 5'-ssDNA for helicase activity.</text>
</comment>
<dbReference type="AlphaFoldDB" id="A0A1M6TXR3"/>
<evidence type="ECO:0000256" key="2">
    <source>
        <dbReference type="ARBA" id="ARBA00022840"/>
    </source>
</evidence>
<dbReference type="GO" id="GO:0043139">
    <property type="term" value="F:5'-3' DNA helicase activity"/>
    <property type="evidence" value="ECO:0007669"/>
    <property type="project" value="UniProtKB-UniRule"/>
</dbReference>
<dbReference type="InterPro" id="IPR010994">
    <property type="entry name" value="RuvA_2-like"/>
</dbReference>
<accession>A0A1M6TXR3</accession>
<dbReference type="CDD" id="cd17933">
    <property type="entry name" value="DEXSc_RecD-like"/>
    <property type="match status" value="1"/>
</dbReference>
<dbReference type="InterPro" id="IPR029493">
    <property type="entry name" value="RecD2-like_HHH"/>
</dbReference>
<reference evidence="5 6" key="1">
    <citation type="submission" date="2016-11" db="EMBL/GenBank/DDBJ databases">
        <authorList>
            <person name="Jaros S."/>
            <person name="Januszkiewicz K."/>
            <person name="Wedrychowicz H."/>
        </authorList>
    </citation>
    <scope>NUCLEOTIDE SEQUENCE [LARGE SCALE GENOMIC DNA]</scope>
    <source>
        <strain evidence="5 6">DSM 15480</strain>
    </source>
</reference>
<dbReference type="InterPro" id="IPR027417">
    <property type="entry name" value="P-loop_NTPase"/>
</dbReference>
<keyword evidence="3" id="KW-0238">DNA-binding</keyword>
<dbReference type="Gene3D" id="1.10.10.2220">
    <property type="match status" value="1"/>
</dbReference>